<feature type="transmembrane region" description="Helical" evidence="5">
    <location>
        <begin position="215"/>
        <end position="236"/>
    </location>
</feature>
<keyword evidence="4 5" id="KW-0472">Membrane</keyword>
<dbReference type="GO" id="GO:0016874">
    <property type="term" value="F:ligase activity"/>
    <property type="evidence" value="ECO:0007669"/>
    <property type="project" value="UniProtKB-KW"/>
</dbReference>
<feature type="transmembrane region" description="Helical" evidence="5">
    <location>
        <begin position="181"/>
        <end position="208"/>
    </location>
</feature>
<dbReference type="PANTHER" id="PTHR37422">
    <property type="entry name" value="TEICHURONIC ACID BIOSYNTHESIS PROTEIN TUAE"/>
    <property type="match status" value="1"/>
</dbReference>
<keyword evidence="7" id="KW-0436">Ligase</keyword>
<feature type="transmembrane region" description="Helical" evidence="5">
    <location>
        <begin position="313"/>
        <end position="331"/>
    </location>
</feature>
<dbReference type="PANTHER" id="PTHR37422:SF17">
    <property type="entry name" value="O-ANTIGEN LIGASE"/>
    <property type="match status" value="1"/>
</dbReference>
<feature type="transmembrane region" description="Helical" evidence="5">
    <location>
        <begin position="34"/>
        <end position="51"/>
    </location>
</feature>
<evidence type="ECO:0000256" key="1">
    <source>
        <dbReference type="ARBA" id="ARBA00004141"/>
    </source>
</evidence>
<dbReference type="EMBL" id="JADCKL010000006">
    <property type="protein sequence ID" value="MBE5063455.1"/>
    <property type="molecule type" value="Genomic_DNA"/>
</dbReference>
<feature type="transmembrane region" description="Helical" evidence="5">
    <location>
        <begin position="12"/>
        <end position="29"/>
    </location>
</feature>
<keyword evidence="8" id="KW-1185">Reference proteome</keyword>
<feature type="transmembrane region" description="Helical" evidence="5">
    <location>
        <begin position="112"/>
        <end position="136"/>
    </location>
</feature>
<gene>
    <name evidence="7" type="ORF">INF30_09275</name>
</gene>
<evidence type="ECO:0000259" key="6">
    <source>
        <dbReference type="Pfam" id="PF04932"/>
    </source>
</evidence>
<evidence type="ECO:0000313" key="7">
    <source>
        <dbReference type="EMBL" id="MBE5063455.1"/>
    </source>
</evidence>
<evidence type="ECO:0000256" key="4">
    <source>
        <dbReference type="ARBA" id="ARBA00023136"/>
    </source>
</evidence>
<reference evidence="7 8" key="1">
    <citation type="submission" date="2020-10" db="EMBL/GenBank/DDBJ databases">
        <title>ChiBAC.</title>
        <authorList>
            <person name="Zenner C."/>
            <person name="Hitch T.C.A."/>
            <person name="Clavel T."/>
        </authorList>
    </citation>
    <scope>NUCLEOTIDE SEQUENCE [LARGE SCALE GENOMIC DNA]</scope>
    <source>
        <strain evidence="7 8">DSM 108991</strain>
    </source>
</reference>
<evidence type="ECO:0000256" key="2">
    <source>
        <dbReference type="ARBA" id="ARBA00022692"/>
    </source>
</evidence>
<comment type="caution">
    <text evidence="7">The sequence shown here is derived from an EMBL/GenBank/DDBJ whole genome shotgun (WGS) entry which is preliminary data.</text>
</comment>
<comment type="subcellular location">
    <subcellularLocation>
        <location evidence="1">Membrane</location>
        <topology evidence="1">Multi-pass membrane protein</topology>
    </subcellularLocation>
</comment>
<feature type="transmembrane region" description="Helical" evidence="5">
    <location>
        <begin position="88"/>
        <end position="106"/>
    </location>
</feature>
<feature type="transmembrane region" description="Helical" evidence="5">
    <location>
        <begin position="63"/>
        <end position="81"/>
    </location>
</feature>
<sequence length="398" mass="46049">MKFCIGKIKFSINNILMILLFFGSICMVYINNILYKVMIVIYILFFLFYVIQRIEKISIATYGRWYSAFFIWTALSSFWVYEKINIEMLIVIAMATIATISLPHYITSYKDIIVIAKIILISTIILAAYIVSVIGLENISLERLNIDVINSNRFGIYLAYASGFCLYLADKEDKRFLLPLIPFFLLIIISGSKSGILLFIIIIGIYYVVNQKISFITIIKSLIIISITLFVIMWILKNVSWAYEILGERLFDFFNVLFNSATSVTGRSTTMREDMIEIGWNYFKKNPLWGYGLDNFKYIYGSLRGEITYAHNTYIEVLVDTGIIGFILYFYPRVYVGIKLMRRKDLFKEKEIVLALALLGGMFFADAVSVSINMIYEQCLMTLIYCVICGKIYAKYKC</sequence>
<organism evidence="7 8">
    <name type="scientific">Claveliimonas monacensis</name>
    <dbReference type="NCBI Taxonomy" id="2779351"/>
    <lineage>
        <taxon>Bacteria</taxon>
        <taxon>Bacillati</taxon>
        <taxon>Bacillota</taxon>
        <taxon>Clostridia</taxon>
        <taxon>Lachnospirales</taxon>
        <taxon>Lachnospiraceae</taxon>
        <taxon>Claveliimonas</taxon>
    </lineage>
</organism>
<protein>
    <submittedName>
        <fullName evidence="7">O-antigen ligase family protein</fullName>
    </submittedName>
</protein>
<name>A0ABR9RKZ1_9FIRM</name>
<dbReference type="Pfam" id="PF04932">
    <property type="entry name" value="Wzy_C"/>
    <property type="match status" value="1"/>
</dbReference>
<accession>A0ABR9RKZ1</accession>
<keyword evidence="3 5" id="KW-1133">Transmembrane helix</keyword>
<dbReference type="InterPro" id="IPR007016">
    <property type="entry name" value="O-antigen_ligase-rel_domated"/>
</dbReference>
<evidence type="ECO:0000256" key="3">
    <source>
        <dbReference type="ARBA" id="ARBA00022989"/>
    </source>
</evidence>
<evidence type="ECO:0000256" key="5">
    <source>
        <dbReference type="SAM" id="Phobius"/>
    </source>
</evidence>
<feature type="transmembrane region" description="Helical" evidence="5">
    <location>
        <begin position="352"/>
        <end position="369"/>
    </location>
</feature>
<feature type="domain" description="O-antigen ligase-related" evidence="6">
    <location>
        <begin position="181"/>
        <end position="330"/>
    </location>
</feature>
<dbReference type="InterPro" id="IPR051533">
    <property type="entry name" value="WaaL-like"/>
</dbReference>
<proteinExistence type="predicted"/>
<dbReference type="Proteomes" id="UP000758652">
    <property type="component" value="Unassembled WGS sequence"/>
</dbReference>
<keyword evidence="2 5" id="KW-0812">Transmembrane</keyword>
<dbReference type="RefSeq" id="WP_226394995.1">
    <property type="nucleotide sequence ID" value="NZ_JADCKL010000006.1"/>
</dbReference>
<evidence type="ECO:0000313" key="8">
    <source>
        <dbReference type="Proteomes" id="UP000758652"/>
    </source>
</evidence>